<keyword evidence="2" id="KW-1185">Reference proteome</keyword>
<dbReference type="EMBL" id="FR872582">
    <property type="protein sequence ID" value="CCB90026.1"/>
    <property type="molecule type" value="Genomic_DNA"/>
</dbReference>
<dbReference type="HOGENOM" id="CLU_1539036_0_0_0"/>
<evidence type="ECO:0000313" key="2">
    <source>
        <dbReference type="Proteomes" id="UP000000496"/>
    </source>
</evidence>
<sequence length="174" mass="18622">MLSTLLLGAHLLTRYAGSYLPSFLTGNVAGTASAVFDEMPTEPTQTFTGQASNVEQMDTGFSEEATVGETFTQTAQTVATVATVAWNYLPYVATAAAVACLGYKVYRSLSRPTVEVVNNNNITINIKNELPETIEIHPIVKEVKTEKGKEVQIDLSVTPLTKKVALINQAAPAA</sequence>
<accession>F8L3Z6</accession>
<dbReference type="AlphaFoldDB" id="F8L3Z6"/>
<proteinExistence type="predicted"/>
<name>F8L3Z6_SIMNZ</name>
<evidence type="ECO:0000313" key="1">
    <source>
        <dbReference type="EMBL" id="CCB90026.1"/>
    </source>
</evidence>
<gene>
    <name evidence="1" type="ordered locus">SNE_A21490</name>
</gene>
<reference key="1">
    <citation type="journal article" date="2011" name="Mol. Biol. Evol.">
        <title>Unity in variety -- the pan-genome of the Chlamydiae.</title>
        <authorList>
            <person name="Collingro A."/>
            <person name="Tischler P."/>
            <person name="Weinmaier T."/>
            <person name="Penz T."/>
            <person name="Heinz E."/>
            <person name="Brunham R.C."/>
            <person name="Read T.D."/>
            <person name="Bavoil P.M."/>
            <person name="Sachse K."/>
            <person name="Kahane S."/>
            <person name="Friedman M.G."/>
            <person name="Rattei T."/>
            <person name="Myers G.S.A."/>
            <person name="Horn M."/>
        </authorList>
    </citation>
    <scope>NUCLEOTIDE SEQUENCE</scope>
    <source>
        <strain>Z</strain>
    </source>
</reference>
<dbReference type="Proteomes" id="UP000000496">
    <property type="component" value="Chromosome gsn.131"/>
</dbReference>
<reference evidence="1 2" key="2">
    <citation type="journal article" date="2011" name="Mol. Biol. Evol.">
        <title>Unity in variety--the pan-genome of the Chlamydiae.</title>
        <authorList>
            <person name="Collingro A."/>
            <person name="Tischler P."/>
            <person name="Weinmaier T."/>
            <person name="Penz T."/>
            <person name="Heinz E."/>
            <person name="Brunham R.C."/>
            <person name="Read T.D."/>
            <person name="Bavoil P.M."/>
            <person name="Sachse K."/>
            <person name="Kahane S."/>
            <person name="Friedman M.G."/>
            <person name="Rattei T."/>
            <person name="Myers G.S."/>
            <person name="Horn M."/>
        </authorList>
    </citation>
    <scope>NUCLEOTIDE SEQUENCE [LARGE SCALE GENOMIC DNA]</scope>
    <source>
        <strain evidence="2">ATCC VR-1471 / Z</strain>
    </source>
</reference>
<organism evidence="1 2">
    <name type="scientific">Simkania negevensis (strain ATCC VR-1471 / DSM 27360 / Z)</name>
    <dbReference type="NCBI Taxonomy" id="331113"/>
    <lineage>
        <taxon>Bacteria</taxon>
        <taxon>Pseudomonadati</taxon>
        <taxon>Chlamydiota</taxon>
        <taxon>Chlamydiia</taxon>
        <taxon>Parachlamydiales</taxon>
        <taxon>Simkaniaceae</taxon>
        <taxon>Simkania</taxon>
    </lineage>
</organism>
<protein>
    <submittedName>
        <fullName evidence="1">Uncharacterized protein</fullName>
    </submittedName>
</protein>
<dbReference type="KEGG" id="sng:SNE_A21490"/>